<evidence type="ECO:0000313" key="3">
    <source>
        <dbReference type="Proteomes" id="UP000321934"/>
    </source>
</evidence>
<dbReference type="Proteomes" id="UP000321934">
    <property type="component" value="Chromosome"/>
</dbReference>
<reference evidence="2 3" key="1">
    <citation type="journal article" date="2019" name="ISME J.">
        <title>Deianiraea, an extracellular bacterium associated with the ciliate Paramecium, suggests an alternative scenario for the evolution of Rickettsiales.</title>
        <authorList>
            <person name="Castelli M."/>
            <person name="Sabaneyeva E."/>
            <person name="Lanzoni O."/>
            <person name="Lebedeva N."/>
            <person name="Floriano A.M."/>
            <person name="Gaiarsa S."/>
            <person name="Benken K."/>
            <person name="Modeo L."/>
            <person name="Bandi C."/>
            <person name="Potekhin A."/>
            <person name="Sassera D."/>
            <person name="Petroni G."/>
        </authorList>
    </citation>
    <scope>NUCLEOTIDE SEQUENCE [LARGE SCALE GENOMIC DNA]</scope>
    <source>
        <strain evidence="2">CyL4-1</strain>
    </source>
</reference>
<dbReference type="OrthoDB" id="5295305at2"/>
<proteinExistence type="predicted"/>
<evidence type="ECO:0000313" key="2">
    <source>
        <dbReference type="EMBL" id="QED23374.1"/>
    </source>
</evidence>
<dbReference type="InterPro" id="IPR000182">
    <property type="entry name" value="GNAT_dom"/>
</dbReference>
<dbReference type="RefSeq" id="WP_146820650.1">
    <property type="nucleotide sequence ID" value="NZ_CP029077.1"/>
</dbReference>
<dbReference type="SUPFAM" id="SSF55729">
    <property type="entry name" value="Acyl-CoA N-acyltransferases (Nat)"/>
    <property type="match status" value="1"/>
</dbReference>
<dbReference type="InterPro" id="IPR051531">
    <property type="entry name" value="N-acetyltransferase"/>
</dbReference>
<organism evidence="2 3">
    <name type="scientific">Candidatus Deianiraea vastatrix</name>
    <dbReference type="NCBI Taxonomy" id="2163644"/>
    <lineage>
        <taxon>Bacteria</taxon>
        <taxon>Pseudomonadati</taxon>
        <taxon>Pseudomonadota</taxon>
        <taxon>Alphaproteobacteria</taxon>
        <taxon>Rickettsiales</taxon>
        <taxon>Candidatus Deianiraeaceae</taxon>
        <taxon>Candidatus Deianiraea</taxon>
    </lineage>
</organism>
<dbReference type="GO" id="GO:0008999">
    <property type="term" value="F:protein-N-terminal-alanine acetyltransferase activity"/>
    <property type="evidence" value="ECO:0007669"/>
    <property type="project" value="TreeGrafter"/>
</dbReference>
<name>A0A5B8XGE1_9RICK</name>
<sequence>MNYIDDIYSRFPIIDFHEDFILRQPTILQEDCLSIKEIYTDPLVIKFVPDDCIPHTDEDMKEEARYYANCYLFKKSIYWFIAEKSTNKAVGTCGFPSWDRHNQKAELSYNIIGKYHNRGIMTKAIGMALKYAFEVMKVVRIDSQLDQTNIASIRVLEKNGMTKDGILPKYRRYKNNSHVDVLMMSITDDVYFGLKNKKNI</sequence>
<dbReference type="GO" id="GO:0005737">
    <property type="term" value="C:cytoplasm"/>
    <property type="evidence" value="ECO:0007669"/>
    <property type="project" value="TreeGrafter"/>
</dbReference>
<dbReference type="Gene3D" id="3.40.630.30">
    <property type="match status" value="1"/>
</dbReference>
<accession>A0A5B8XGE1</accession>
<dbReference type="PANTHER" id="PTHR43792">
    <property type="entry name" value="GNAT FAMILY, PUTATIVE (AFU_ORTHOLOGUE AFUA_3G00765)-RELATED-RELATED"/>
    <property type="match status" value="1"/>
</dbReference>
<keyword evidence="2" id="KW-0808">Transferase</keyword>
<dbReference type="PANTHER" id="PTHR43792:SF9">
    <property type="entry name" value="RIBOSOMAL-PROTEIN-ALANINE ACETYLTRANSFERASE"/>
    <property type="match status" value="1"/>
</dbReference>
<feature type="domain" description="N-acetyltransferase" evidence="1">
    <location>
        <begin position="20"/>
        <end position="189"/>
    </location>
</feature>
<dbReference type="InterPro" id="IPR016181">
    <property type="entry name" value="Acyl_CoA_acyltransferase"/>
</dbReference>
<gene>
    <name evidence="2" type="ORF">Deia_00579</name>
</gene>
<keyword evidence="3" id="KW-1185">Reference proteome</keyword>
<evidence type="ECO:0000259" key="1">
    <source>
        <dbReference type="PROSITE" id="PS51186"/>
    </source>
</evidence>
<protein>
    <submittedName>
        <fullName evidence="2">Ribosomal-protein-alanine acetyltransferase</fullName>
    </submittedName>
</protein>
<dbReference type="PROSITE" id="PS51186">
    <property type="entry name" value="GNAT"/>
    <property type="match status" value="1"/>
</dbReference>
<dbReference type="Pfam" id="PF13302">
    <property type="entry name" value="Acetyltransf_3"/>
    <property type="match status" value="1"/>
</dbReference>
<dbReference type="EMBL" id="CP029077">
    <property type="protein sequence ID" value="QED23374.1"/>
    <property type="molecule type" value="Genomic_DNA"/>
</dbReference>
<dbReference type="AlphaFoldDB" id="A0A5B8XGE1"/>